<dbReference type="PROSITE" id="PS01298">
    <property type="entry name" value="DAPB"/>
    <property type="match status" value="1"/>
</dbReference>
<comment type="catalytic activity">
    <reaction evidence="9">
        <text>(S)-2,3,4,5-tetrahydrodipicolinate + NADP(+) + H2O = (2S,4S)-4-hydroxy-2,3,4,5-tetrahydrodipicolinate + NADPH + H(+)</text>
        <dbReference type="Rhea" id="RHEA:35331"/>
        <dbReference type="ChEBI" id="CHEBI:15377"/>
        <dbReference type="ChEBI" id="CHEBI:15378"/>
        <dbReference type="ChEBI" id="CHEBI:16845"/>
        <dbReference type="ChEBI" id="CHEBI:57783"/>
        <dbReference type="ChEBI" id="CHEBI:58349"/>
        <dbReference type="ChEBI" id="CHEBI:67139"/>
        <dbReference type="EC" id="1.17.1.8"/>
    </reaction>
</comment>
<dbReference type="SUPFAM" id="SSF55347">
    <property type="entry name" value="Glyceraldehyde-3-phosphate dehydrogenase-like, C-terminal domain"/>
    <property type="match status" value="1"/>
</dbReference>
<dbReference type="Pfam" id="PF05173">
    <property type="entry name" value="DapB_C"/>
    <property type="match status" value="1"/>
</dbReference>
<dbReference type="GO" id="GO:0009089">
    <property type="term" value="P:lysine biosynthetic process via diaminopimelate"/>
    <property type="evidence" value="ECO:0007669"/>
    <property type="project" value="UniProtKB-UniRule"/>
</dbReference>
<keyword evidence="3 9" id="KW-0028">Amino-acid biosynthesis</keyword>
<evidence type="ECO:0000256" key="7">
    <source>
        <dbReference type="ARBA" id="ARBA00023027"/>
    </source>
</evidence>
<keyword evidence="4 9" id="KW-0521">NADP</keyword>
<keyword evidence="7 9" id="KW-0520">NAD</keyword>
<dbReference type="GO" id="GO:0050661">
    <property type="term" value="F:NADP binding"/>
    <property type="evidence" value="ECO:0007669"/>
    <property type="project" value="UniProtKB-UniRule"/>
</dbReference>
<keyword evidence="5 9" id="KW-0220">Diaminopimelate biosynthesis</keyword>
<evidence type="ECO:0000259" key="11">
    <source>
        <dbReference type="Pfam" id="PF01113"/>
    </source>
</evidence>
<dbReference type="GO" id="GO:0051287">
    <property type="term" value="F:NAD binding"/>
    <property type="evidence" value="ECO:0007669"/>
    <property type="project" value="UniProtKB-UniRule"/>
</dbReference>
<dbReference type="Gene3D" id="3.40.50.720">
    <property type="entry name" value="NAD(P)-binding Rossmann-like Domain"/>
    <property type="match status" value="1"/>
</dbReference>
<dbReference type="NCBIfam" id="TIGR00036">
    <property type="entry name" value="dapB"/>
    <property type="match status" value="1"/>
</dbReference>
<proteinExistence type="inferred from homology"/>
<dbReference type="GO" id="GO:0019877">
    <property type="term" value="P:diaminopimelate biosynthetic process"/>
    <property type="evidence" value="ECO:0007669"/>
    <property type="project" value="UniProtKB-UniRule"/>
</dbReference>
<comment type="pathway">
    <text evidence="9">Amino-acid biosynthesis; L-lysine biosynthesis via DAP pathway; (S)-tetrahydrodipicolinate from L-aspartate: step 4/4.</text>
</comment>
<dbReference type="PANTHER" id="PTHR20836">
    <property type="entry name" value="DIHYDRODIPICOLINATE REDUCTASE"/>
    <property type="match status" value="1"/>
</dbReference>
<comment type="subcellular location">
    <subcellularLocation>
        <location evidence="9">Cytoplasm</location>
    </subcellularLocation>
</comment>
<sequence length="249" mass="26864">MTELILSGACGQMGRAVAALAAAREDCQVAAGIDRRHFPGAPFPIFPSPEQYDGPNGVLVDFSHPDLCQGLLALARERRLPAVICTTGLREEQIGAIHEAASEIPIFFSANMSLGVNLLRELCKRAAQVLGGEYDIEIIERHHNQKLDAPSGTALMLADALAGELSPAPQYVYDRHSRRMKRPKNEIGIHSVRGGTIVGEHEVLFCGEDEVITLSHSASSKRVFAAGALRAAIFLQDRAPGLYDMGDLV</sequence>
<keyword evidence="6 9" id="KW-0560">Oxidoreductase</keyword>
<feature type="active site" description="Proton donor/acceptor" evidence="9">
    <location>
        <position position="142"/>
    </location>
</feature>
<dbReference type="RefSeq" id="WP_132084698.1">
    <property type="nucleotide sequence ID" value="NZ_SLUK01000007.1"/>
</dbReference>
<organism evidence="13 14">
    <name type="scientific">Harryflintia acetispora</name>
    <dbReference type="NCBI Taxonomy" id="1849041"/>
    <lineage>
        <taxon>Bacteria</taxon>
        <taxon>Bacillati</taxon>
        <taxon>Bacillota</taxon>
        <taxon>Clostridia</taxon>
        <taxon>Eubacteriales</taxon>
        <taxon>Oscillospiraceae</taxon>
        <taxon>Harryflintia</taxon>
    </lineage>
</organism>
<dbReference type="GO" id="GO:0016726">
    <property type="term" value="F:oxidoreductase activity, acting on CH or CH2 groups, NAD or NADP as acceptor"/>
    <property type="evidence" value="ECO:0007669"/>
    <property type="project" value="UniProtKB-UniRule"/>
</dbReference>
<evidence type="ECO:0000256" key="8">
    <source>
        <dbReference type="ARBA" id="ARBA00023154"/>
    </source>
</evidence>
<feature type="binding site" evidence="9">
    <location>
        <begin position="85"/>
        <end position="87"/>
    </location>
    <ligand>
        <name>NAD(+)</name>
        <dbReference type="ChEBI" id="CHEBI:57540"/>
    </ligand>
</feature>
<comment type="caution">
    <text evidence="9">Lacks conserved residue(s) required for the propagation of feature annotation.</text>
</comment>
<dbReference type="SUPFAM" id="SSF51735">
    <property type="entry name" value="NAD(P)-binding Rossmann-fold domains"/>
    <property type="match status" value="1"/>
</dbReference>
<dbReference type="InterPro" id="IPR022664">
    <property type="entry name" value="DapB_N_CS"/>
</dbReference>
<feature type="active site" description="Proton donor" evidence="9">
    <location>
        <position position="146"/>
    </location>
</feature>
<feature type="binding site" evidence="9">
    <location>
        <position position="36"/>
    </location>
    <ligand>
        <name>NADP(+)</name>
        <dbReference type="ChEBI" id="CHEBI:58349"/>
    </ligand>
</feature>
<comment type="caution">
    <text evidence="9">Was originally thought to be a dihydrodipicolinate reductase (DHDPR), catalyzing the conversion of dihydrodipicolinate to tetrahydrodipicolinate. However, it was shown in E.coli that the substrate of the enzymatic reaction is not dihydrodipicolinate (DHDP) but in fact (2S,4S)-4-hydroxy-2,3,4,5-tetrahydrodipicolinic acid (HTPA), the product released by the DapA-catalyzed reaction.</text>
</comment>
<dbReference type="EC" id="1.17.1.8" evidence="9 10"/>
<name>A0A9X8UIM7_9FIRM</name>
<evidence type="ECO:0000256" key="9">
    <source>
        <dbReference type="HAMAP-Rule" id="MF_00102"/>
    </source>
</evidence>
<dbReference type="GO" id="GO:0005829">
    <property type="term" value="C:cytosol"/>
    <property type="evidence" value="ECO:0007669"/>
    <property type="project" value="TreeGrafter"/>
</dbReference>
<reference evidence="13 14" key="1">
    <citation type="submission" date="2019-03" db="EMBL/GenBank/DDBJ databases">
        <title>Genomic Encyclopedia of Type Strains, Phase IV (KMG-IV): sequencing the most valuable type-strain genomes for metagenomic binning, comparative biology and taxonomic classification.</title>
        <authorList>
            <person name="Goeker M."/>
        </authorList>
    </citation>
    <scope>NUCLEOTIDE SEQUENCE [LARGE SCALE GENOMIC DNA]</scope>
    <source>
        <strain evidence="13 14">DSM 100433</strain>
    </source>
</reference>
<evidence type="ECO:0000256" key="6">
    <source>
        <dbReference type="ARBA" id="ARBA00023002"/>
    </source>
</evidence>
<comment type="subunit">
    <text evidence="9">Homotetramer.</text>
</comment>
<evidence type="ECO:0000256" key="5">
    <source>
        <dbReference type="ARBA" id="ARBA00022915"/>
    </source>
</evidence>
<evidence type="ECO:0000256" key="4">
    <source>
        <dbReference type="ARBA" id="ARBA00022857"/>
    </source>
</evidence>
<evidence type="ECO:0000259" key="12">
    <source>
        <dbReference type="Pfam" id="PF05173"/>
    </source>
</evidence>
<evidence type="ECO:0000313" key="13">
    <source>
        <dbReference type="EMBL" id="TCL42960.1"/>
    </source>
</evidence>
<accession>A0A9X8UIM7</accession>
<dbReference type="HAMAP" id="MF_00102">
    <property type="entry name" value="DapB"/>
    <property type="match status" value="1"/>
</dbReference>
<evidence type="ECO:0000313" key="14">
    <source>
        <dbReference type="Proteomes" id="UP000294682"/>
    </source>
</evidence>
<dbReference type="InterPro" id="IPR000846">
    <property type="entry name" value="DapB_N"/>
</dbReference>
<evidence type="ECO:0000256" key="1">
    <source>
        <dbReference type="ARBA" id="ARBA00006642"/>
    </source>
</evidence>
<dbReference type="GO" id="GO:0008839">
    <property type="term" value="F:4-hydroxy-tetrahydrodipicolinate reductase"/>
    <property type="evidence" value="ECO:0007669"/>
    <property type="project" value="UniProtKB-UniRule"/>
</dbReference>
<dbReference type="AlphaFoldDB" id="A0A9X8UIM7"/>
<dbReference type="FunFam" id="3.30.360.10:FF:000009">
    <property type="entry name" value="4-hydroxy-tetrahydrodipicolinate reductase"/>
    <property type="match status" value="1"/>
</dbReference>
<dbReference type="PIRSF" id="PIRSF000161">
    <property type="entry name" value="DHPR"/>
    <property type="match status" value="1"/>
</dbReference>
<keyword evidence="8 9" id="KW-0457">Lysine biosynthesis</keyword>
<feature type="domain" description="Dihydrodipicolinate reductase N-terminal" evidence="11">
    <location>
        <begin position="4"/>
        <end position="112"/>
    </location>
</feature>
<comment type="caution">
    <text evidence="13">The sequence shown here is derived from an EMBL/GenBank/DDBJ whole genome shotgun (WGS) entry which is preliminary data.</text>
</comment>
<feature type="binding site" evidence="9">
    <location>
        <begin position="109"/>
        <end position="112"/>
    </location>
    <ligand>
        <name>NAD(+)</name>
        <dbReference type="ChEBI" id="CHEBI:57540"/>
    </ligand>
</feature>
<evidence type="ECO:0000256" key="2">
    <source>
        <dbReference type="ARBA" id="ARBA00022490"/>
    </source>
</evidence>
<comment type="function">
    <text evidence="9">Catalyzes the conversion of 4-hydroxy-tetrahydrodipicolinate (HTPA) to tetrahydrodipicolinate.</text>
</comment>
<comment type="catalytic activity">
    <reaction evidence="9">
        <text>(S)-2,3,4,5-tetrahydrodipicolinate + NAD(+) + H2O = (2S,4S)-4-hydroxy-2,3,4,5-tetrahydrodipicolinate + NADH + H(+)</text>
        <dbReference type="Rhea" id="RHEA:35323"/>
        <dbReference type="ChEBI" id="CHEBI:15377"/>
        <dbReference type="ChEBI" id="CHEBI:15378"/>
        <dbReference type="ChEBI" id="CHEBI:16845"/>
        <dbReference type="ChEBI" id="CHEBI:57540"/>
        <dbReference type="ChEBI" id="CHEBI:57945"/>
        <dbReference type="ChEBI" id="CHEBI:67139"/>
        <dbReference type="EC" id="1.17.1.8"/>
    </reaction>
</comment>
<dbReference type="CDD" id="cd02274">
    <property type="entry name" value="DHDPR_N"/>
    <property type="match status" value="1"/>
</dbReference>
<evidence type="ECO:0000256" key="3">
    <source>
        <dbReference type="ARBA" id="ARBA00022605"/>
    </source>
</evidence>
<dbReference type="InterPro" id="IPR023940">
    <property type="entry name" value="DHDPR_bac"/>
</dbReference>
<keyword evidence="14" id="KW-1185">Reference proteome</keyword>
<evidence type="ECO:0000256" key="10">
    <source>
        <dbReference type="NCBIfam" id="TIGR00036"/>
    </source>
</evidence>
<feature type="binding site" evidence="9">
    <location>
        <begin position="152"/>
        <end position="153"/>
    </location>
    <ligand>
        <name>(S)-2,3,4,5-tetrahydrodipicolinate</name>
        <dbReference type="ChEBI" id="CHEBI:16845"/>
    </ligand>
</feature>
<keyword evidence="2 9" id="KW-0963">Cytoplasm</keyword>
<dbReference type="Pfam" id="PF01113">
    <property type="entry name" value="DapB_N"/>
    <property type="match status" value="1"/>
</dbReference>
<dbReference type="EMBL" id="SLUK01000007">
    <property type="protein sequence ID" value="TCL42960.1"/>
    <property type="molecule type" value="Genomic_DNA"/>
</dbReference>
<gene>
    <name evidence="9" type="primary">dapB</name>
    <name evidence="13" type="ORF">EDD78_10761</name>
</gene>
<feature type="binding site" evidence="9">
    <location>
        <position position="143"/>
    </location>
    <ligand>
        <name>(S)-2,3,4,5-tetrahydrodipicolinate</name>
        <dbReference type="ChEBI" id="CHEBI:16845"/>
    </ligand>
</feature>
<feature type="binding site" evidence="9">
    <location>
        <begin position="8"/>
        <end position="13"/>
    </location>
    <ligand>
        <name>NAD(+)</name>
        <dbReference type="ChEBI" id="CHEBI:57540"/>
    </ligand>
</feature>
<comment type="similarity">
    <text evidence="1 9">Belongs to the DapB family.</text>
</comment>
<feature type="domain" description="Dihydrodipicolinate reductase C-terminal" evidence="12">
    <location>
        <begin position="115"/>
        <end position="248"/>
    </location>
</feature>
<protein>
    <recommendedName>
        <fullName evidence="9 10">4-hydroxy-tetrahydrodipicolinate reductase</fullName>
        <shortName evidence="9">HTPA reductase</shortName>
        <ecNumber evidence="9 10">1.17.1.8</ecNumber>
    </recommendedName>
</protein>
<dbReference type="Gene3D" id="3.30.360.10">
    <property type="entry name" value="Dihydrodipicolinate Reductase, domain 2"/>
    <property type="match status" value="1"/>
</dbReference>
<dbReference type="Proteomes" id="UP000294682">
    <property type="component" value="Unassembled WGS sequence"/>
</dbReference>
<dbReference type="PANTHER" id="PTHR20836:SF7">
    <property type="entry name" value="4-HYDROXY-TETRAHYDRODIPICOLINATE REDUCTASE"/>
    <property type="match status" value="1"/>
</dbReference>
<dbReference type="InterPro" id="IPR036291">
    <property type="entry name" value="NAD(P)-bd_dom_sf"/>
</dbReference>
<dbReference type="InterPro" id="IPR022663">
    <property type="entry name" value="DapB_C"/>
</dbReference>